<accession>A0ABU5H050</accession>
<dbReference type="InterPro" id="IPR011990">
    <property type="entry name" value="TPR-like_helical_dom_sf"/>
</dbReference>
<dbReference type="Proteomes" id="UP001291309">
    <property type="component" value="Unassembled WGS sequence"/>
</dbReference>
<reference evidence="3 4" key="1">
    <citation type="submission" date="2023-12" db="EMBL/GenBank/DDBJ databases">
        <title>the genome sequence of Hyalangium sp. s54d21.</title>
        <authorList>
            <person name="Zhang X."/>
        </authorList>
    </citation>
    <scope>NUCLEOTIDE SEQUENCE [LARGE SCALE GENOMIC DNA]</scope>
    <source>
        <strain evidence="4">s54d21</strain>
    </source>
</reference>
<organism evidence="3 4">
    <name type="scientific">Hyalangium rubrum</name>
    <dbReference type="NCBI Taxonomy" id="3103134"/>
    <lineage>
        <taxon>Bacteria</taxon>
        <taxon>Pseudomonadati</taxon>
        <taxon>Myxococcota</taxon>
        <taxon>Myxococcia</taxon>
        <taxon>Myxococcales</taxon>
        <taxon>Cystobacterineae</taxon>
        <taxon>Archangiaceae</taxon>
        <taxon>Hyalangium</taxon>
    </lineage>
</organism>
<dbReference type="PROSITE" id="PS51257">
    <property type="entry name" value="PROKAR_LIPOPROTEIN"/>
    <property type="match status" value="1"/>
</dbReference>
<gene>
    <name evidence="3" type="ORF">SYV04_10315</name>
</gene>
<protein>
    <submittedName>
        <fullName evidence="3">DUF3858 domain-containing protein</fullName>
    </submittedName>
</protein>
<name>A0ABU5H050_9BACT</name>
<keyword evidence="4" id="KW-1185">Reference proteome</keyword>
<evidence type="ECO:0000256" key="1">
    <source>
        <dbReference type="SAM" id="MobiDB-lite"/>
    </source>
</evidence>
<dbReference type="Pfam" id="PF14559">
    <property type="entry name" value="TPR_19"/>
    <property type="match status" value="1"/>
</dbReference>
<evidence type="ECO:0000313" key="3">
    <source>
        <dbReference type="EMBL" id="MDY7226785.1"/>
    </source>
</evidence>
<evidence type="ECO:0000313" key="4">
    <source>
        <dbReference type="Proteomes" id="UP001291309"/>
    </source>
</evidence>
<dbReference type="SUPFAM" id="SSF48452">
    <property type="entry name" value="TPR-like"/>
    <property type="match status" value="1"/>
</dbReference>
<dbReference type="SMART" id="SM00028">
    <property type="entry name" value="TPR"/>
    <property type="match status" value="5"/>
</dbReference>
<evidence type="ECO:0000259" key="2">
    <source>
        <dbReference type="Pfam" id="PF12970"/>
    </source>
</evidence>
<dbReference type="Gene3D" id="1.25.40.10">
    <property type="entry name" value="Tetratricopeptide repeat domain"/>
    <property type="match status" value="2"/>
</dbReference>
<feature type="domain" description="DUF3858" evidence="2">
    <location>
        <begin position="1163"/>
        <end position="1242"/>
    </location>
</feature>
<sequence>MRTSRGFFALLALAVGLAGCPRRSPSATDVLETAAERAQQGSGEARTLALAGFHAYLVSGDDAGAQARFDAAVAKDPGDPYALMGQHLLARRAAAVDRALAAALELVARAPTHPLSVSAARYILDQVGTSPGMDELILQGTQKGLDAGATGETAQLLRGSRMGVFLVRGDKEAAAGVAREVGSATVATLVGPFSPYHVLSFDEATGAEKDGSLAGPFTGPYGALTPRTLLAPDGRHRLDGEPGEADVYLLAFDAEVPTEGLYLARSVSSSAHKVWVNGALLLDRRSFAQPESTVLGRAVRLPAGKYRFLVKLTKDNATGNVAFSLPRVDGRPSEVRFTAATGPAPSWAGGVPVVESVPLFYPTTESLAAALEEEAGGLLATFLAARDGMGRDPDGARRLLANVEESVQTAALLGLRAEIAAQDRTVPTKVSRGRATRDLEATLVKDPRNAAALLLRAELALNDSQPAAALEVLKSALEVAGPSSYAVHLLRARAAVALEVDAQAEESLSAALAAQPKLCEALGLRYSLARRRDAAAQMDQLITEFTGCPGALARAAEHSRQRGDTAAAAKAYVELLARNPGDLSTGAALANLYLTLRRYDDAAATLRELSKLWPRNALLLKRLADVREYAGAPDEALALREQALAIDGSDLSVRRAIARARTGKELLQDYAIDGKAAIAAYEASRGEEDSAAAYVLDAAAVQVFPGNTLVNRIHIIQKALEQSGIQEIAEVNIPNGAQVLALRTIKADGTVLEPENIEGKDAISLPGVNVGDYVEVEYLLQESARGPAQPGFTASAFYFQIANMPNNWATYTVVAPKGTGMRVDAHGIKVTPPEVKGDTEVFFHEARRVPPFIPEPEAPWANNEYLPFVVVGAGTMGQERLVAVYADAFLDRSKRSAEIEAFAHKASEGKKGMEALKTLHAAIMKRIPGRDLGLAQSAASTLAQDRGSRLMLLKASLEVLGIPARLVSIHPFTTDPTPYLFPTESTLTYTALRVEVPGEGPVWVDTSMRFGPFGQLPETAMGERDAYLLPEPGRPLEKLKTPPRTEPPGKKVRLELELKADGQLVGKGEEVYSGFEAASLAEAFDALSAENRQQALQNAVARYFGGADLSSVKLEHAEEVGAPFILSYQLTVPRYGRPEGNKRIMLGPVTFPAMLGRRYVQLSSRDTPLFIDNSEASDTQVTVTLPEGWKLSDPQPELKVDSAFGSFRRTEKQEGRVLTITESLRMPRNRIPPKSYEAFSSFAGDVDLLQTRDLVLLTP</sequence>
<dbReference type="InterPro" id="IPR024544">
    <property type="entry name" value="DUF3858"/>
</dbReference>
<dbReference type="RefSeq" id="WP_321545509.1">
    <property type="nucleotide sequence ID" value="NZ_JAXIVS010000003.1"/>
</dbReference>
<feature type="region of interest" description="Disordered" evidence="1">
    <location>
        <begin position="1030"/>
        <end position="1049"/>
    </location>
</feature>
<dbReference type="InterPro" id="IPR019734">
    <property type="entry name" value="TPR_rpt"/>
</dbReference>
<dbReference type="EMBL" id="JAXIVS010000003">
    <property type="protein sequence ID" value="MDY7226785.1"/>
    <property type="molecule type" value="Genomic_DNA"/>
</dbReference>
<dbReference type="Gene3D" id="2.60.120.1130">
    <property type="match status" value="1"/>
</dbReference>
<dbReference type="Gene3D" id="2.60.40.3140">
    <property type="match status" value="1"/>
</dbReference>
<comment type="caution">
    <text evidence="3">The sequence shown here is derived from an EMBL/GenBank/DDBJ whole genome shotgun (WGS) entry which is preliminary data.</text>
</comment>
<dbReference type="Pfam" id="PF12970">
    <property type="entry name" value="DUF3858"/>
    <property type="match status" value="1"/>
</dbReference>
<proteinExistence type="predicted"/>